<dbReference type="Proteomes" id="UP000038055">
    <property type="component" value="Unassembled WGS sequence"/>
</dbReference>
<dbReference type="RefSeq" id="WP_041991183.1">
    <property type="nucleotide sequence ID" value="NZ_CDOD01000010.1"/>
</dbReference>
<organism evidence="2 3">
    <name type="scientific">Capnocytophaga cynodegmi</name>
    <dbReference type="NCBI Taxonomy" id="28189"/>
    <lineage>
        <taxon>Bacteria</taxon>
        <taxon>Pseudomonadati</taxon>
        <taxon>Bacteroidota</taxon>
        <taxon>Flavobacteriia</taxon>
        <taxon>Flavobacteriales</taxon>
        <taxon>Flavobacteriaceae</taxon>
        <taxon>Capnocytophaga</taxon>
    </lineage>
</organism>
<proteinExistence type="predicted"/>
<name>A0A0B7H3F2_9FLAO</name>
<evidence type="ECO:0000256" key="1">
    <source>
        <dbReference type="SAM" id="Coils"/>
    </source>
</evidence>
<reference evidence="3" key="1">
    <citation type="submission" date="2015-01" db="EMBL/GenBank/DDBJ databases">
        <authorList>
            <person name="MANFREDI Pablo"/>
        </authorList>
    </citation>
    <scope>NUCLEOTIDE SEQUENCE [LARGE SCALE GENOMIC DNA]</scope>
    <source>
        <strain evidence="3">Ccyn2B</strain>
    </source>
</reference>
<dbReference type="EMBL" id="CDOD01000010">
    <property type="protein sequence ID" value="CEN33900.1"/>
    <property type="molecule type" value="Genomic_DNA"/>
</dbReference>
<keyword evidence="1" id="KW-0175">Coiled coil</keyword>
<feature type="coiled-coil region" evidence="1">
    <location>
        <begin position="42"/>
        <end position="110"/>
    </location>
</feature>
<evidence type="ECO:0000313" key="2">
    <source>
        <dbReference type="EMBL" id="CEN33900.1"/>
    </source>
</evidence>
<dbReference type="AlphaFoldDB" id="A0A0B7H3F2"/>
<gene>
    <name evidence="2" type="ORF">CCYN2B_180044</name>
</gene>
<dbReference type="eggNOG" id="ENOG5030S95">
    <property type="taxonomic scope" value="Bacteria"/>
</dbReference>
<accession>A0A0B7H3F2</accession>
<keyword evidence="3" id="KW-1185">Reference proteome</keyword>
<protein>
    <submittedName>
        <fullName evidence="2">Uncharacterized protein</fullName>
    </submittedName>
</protein>
<sequence length="223" mass="25718">MAKQMTFKQEHYTAVADFIAVSFERDLSDFSNVFKTMNDSYLEKFKQAIESAKNSVSATELKMKQKEATKKLYKTSKELSDIVLLLKKYAKRANVDVSMLQETVNQLKARNVETPIKTLRDALPYLTSVANKLKDMPDNFLDKILPMVTSLENLNTEQNKLMNEGKKISNERKPIYKNLYKYISEIAEAGKIIYKDSYKKSEYTISKILARVQSKQVNVKDKV</sequence>
<evidence type="ECO:0000313" key="3">
    <source>
        <dbReference type="Proteomes" id="UP000038055"/>
    </source>
</evidence>